<dbReference type="Proteomes" id="UP000284207">
    <property type="component" value="Unassembled WGS sequence"/>
</dbReference>
<evidence type="ECO:0000313" key="2">
    <source>
        <dbReference type="EMBL" id="ROO02958.1"/>
    </source>
</evidence>
<keyword evidence="1" id="KW-0472">Membrane</keyword>
<sequence>MTIQGYLAGVADSDLFGTLAIICLVVALSGIFSRVREKKMHKIMMFVCVMMIPVMHVIGSIYLNQTPA</sequence>
<keyword evidence="1" id="KW-0812">Transmembrane</keyword>
<evidence type="ECO:0000313" key="3">
    <source>
        <dbReference type="Proteomes" id="UP000284207"/>
    </source>
</evidence>
<dbReference type="EMBL" id="MOCA01000001">
    <property type="protein sequence ID" value="ROO02958.1"/>
    <property type="molecule type" value="Genomic_DNA"/>
</dbReference>
<evidence type="ECO:0000256" key="1">
    <source>
        <dbReference type="SAM" id="Phobius"/>
    </source>
</evidence>
<proteinExistence type="predicted"/>
<comment type="caution">
    <text evidence="2">The sequence shown here is derived from an EMBL/GenBank/DDBJ whole genome shotgun (WGS) entry which is preliminary data.</text>
</comment>
<protein>
    <submittedName>
        <fullName evidence="2">Uncharacterized protein</fullName>
    </submittedName>
</protein>
<gene>
    <name evidence="2" type="ORF">BK674_01175</name>
</gene>
<reference evidence="2 3" key="1">
    <citation type="submission" date="2016-10" db="EMBL/GenBank/DDBJ databases">
        <title>Comparative genome analysis of multiple Pseudomonas spp. focuses on biocontrol and plant growth promoting traits.</title>
        <authorList>
            <person name="Tao X.-Y."/>
            <person name="Taylor C.G."/>
        </authorList>
    </citation>
    <scope>NUCLEOTIDE SEQUENCE [LARGE SCALE GENOMIC DNA]</scope>
    <source>
        <strain evidence="2 3">36B3</strain>
    </source>
</reference>
<keyword evidence="1" id="KW-1133">Transmembrane helix</keyword>
<dbReference type="AlphaFoldDB" id="A0A423NXC7"/>
<feature type="transmembrane region" description="Helical" evidence="1">
    <location>
        <begin position="44"/>
        <end position="63"/>
    </location>
</feature>
<organism evidence="2 3">
    <name type="scientific">Pseudomonas moraviensis</name>
    <dbReference type="NCBI Taxonomy" id="321662"/>
    <lineage>
        <taxon>Bacteria</taxon>
        <taxon>Pseudomonadati</taxon>
        <taxon>Pseudomonadota</taxon>
        <taxon>Gammaproteobacteria</taxon>
        <taxon>Pseudomonadales</taxon>
        <taxon>Pseudomonadaceae</taxon>
        <taxon>Pseudomonas</taxon>
    </lineage>
</organism>
<dbReference type="RefSeq" id="WP_259740476.1">
    <property type="nucleotide sequence ID" value="NZ_JBIVJA010000050.1"/>
</dbReference>
<accession>A0A423NXC7</accession>
<name>A0A423NXC7_9PSED</name>
<feature type="transmembrane region" description="Helical" evidence="1">
    <location>
        <begin position="15"/>
        <end position="32"/>
    </location>
</feature>